<evidence type="ECO:0000256" key="3">
    <source>
        <dbReference type="ARBA" id="ARBA00029409"/>
    </source>
</evidence>
<proteinExistence type="inferred from homology"/>
<dbReference type="GO" id="GO:0003848">
    <property type="term" value="F:2-amino-4-hydroxy-6-hydroxymethyldihydropteridine diphosphokinase activity"/>
    <property type="evidence" value="ECO:0007669"/>
    <property type="project" value="UniProtKB-EC"/>
</dbReference>
<comment type="similarity">
    <text evidence="1">Belongs to the HPPK family.</text>
</comment>
<gene>
    <name evidence="7" type="primary">folK</name>
    <name evidence="7" type="ORF">KWG56_05375</name>
</gene>
<dbReference type="Proteomes" id="UP000824334">
    <property type="component" value="Chromosome"/>
</dbReference>
<comment type="function">
    <text evidence="3">Catalyzes the transfer of pyrophosphate from adenosine triphosphate (ATP) to 6-hydroxymethyl-7,8-dihydropterin, an enzymatic step in folate biosynthesis pathway.</text>
</comment>
<keyword evidence="7" id="KW-0808">Transferase</keyword>
<evidence type="ECO:0000313" key="8">
    <source>
        <dbReference type="Proteomes" id="UP000824334"/>
    </source>
</evidence>
<evidence type="ECO:0000256" key="5">
    <source>
        <dbReference type="ARBA" id="ARBA00033413"/>
    </source>
</evidence>
<protein>
    <recommendedName>
        <fullName evidence="2">2-amino-4-hydroxy-6-hydroxymethyldihydropteridine pyrophosphokinase</fullName>
    </recommendedName>
    <alternativeName>
        <fullName evidence="4">6-hydroxymethyl-7,8-dihydropterin pyrophosphokinase</fullName>
    </alternativeName>
    <alternativeName>
        <fullName evidence="5">7,8-dihydro-6-hydroxymethylpterin-pyrophosphokinase</fullName>
    </alternativeName>
</protein>
<dbReference type="InterPro" id="IPR000550">
    <property type="entry name" value="Hppk"/>
</dbReference>
<evidence type="ECO:0000313" key="7">
    <source>
        <dbReference type="EMBL" id="QYC11411.1"/>
    </source>
</evidence>
<evidence type="ECO:0000256" key="1">
    <source>
        <dbReference type="ARBA" id="ARBA00005810"/>
    </source>
</evidence>
<dbReference type="CDD" id="cd00483">
    <property type="entry name" value="HPPK"/>
    <property type="match status" value="1"/>
</dbReference>
<dbReference type="EMBL" id="CP080034">
    <property type="protein sequence ID" value="QYC11411.1"/>
    <property type="molecule type" value="Genomic_DNA"/>
</dbReference>
<dbReference type="PANTHER" id="PTHR43071">
    <property type="entry name" value="2-AMINO-4-HYDROXY-6-HYDROXYMETHYLDIHYDROPTERIDINE PYROPHOSPHOKINASE"/>
    <property type="match status" value="1"/>
</dbReference>
<evidence type="ECO:0000256" key="4">
    <source>
        <dbReference type="ARBA" id="ARBA00029766"/>
    </source>
</evidence>
<reference evidence="7 8" key="1">
    <citation type="submission" date="2021-07" db="EMBL/GenBank/DDBJ databases">
        <title>Isolation and characterization of bacteria from a gold mining with a capacity of golden bioaccumulation.</title>
        <authorList>
            <person name="Yang X.J."/>
        </authorList>
    </citation>
    <scope>NUCLEOTIDE SEQUENCE [LARGE SCALE GENOMIC DNA]</scope>
    <source>
        <strain evidence="7 8">Au29</strain>
    </source>
</reference>
<dbReference type="PANTHER" id="PTHR43071:SF1">
    <property type="entry name" value="2-AMINO-4-HYDROXY-6-HYDROXYMETHYLDIHYDROPTERIDINE PYROPHOSPHOKINASE"/>
    <property type="match status" value="1"/>
</dbReference>
<dbReference type="RefSeq" id="WP_219353995.1">
    <property type="nucleotide sequence ID" value="NZ_CP080034.1"/>
</dbReference>
<evidence type="ECO:0000256" key="2">
    <source>
        <dbReference type="ARBA" id="ARBA00016218"/>
    </source>
</evidence>
<sequence length="200" mass="21755">MVEAVNRNEENGVRADARIDVGIDETLNLNDAVIVALGCNDKGVWPSNEAVLEASLARFRSEGVDVLARSSWWRSMAWPDPQDPPFLNGVVIVRTEHDPHALMATLGRIEDAFGRERSTRNAPRTLDLDLVAYGRLSGDLDGLILPHPRAADRLFVMGPVAQIAPEWVHPVNGQTAANLAQTASVGRDARPIRAEPGQAD</sequence>
<accession>A0ABX8TJK9</accession>
<organism evidence="7 8">
    <name type="scientific">Brevundimonas nasdae</name>
    <dbReference type="NCBI Taxonomy" id="172043"/>
    <lineage>
        <taxon>Bacteria</taxon>
        <taxon>Pseudomonadati</taxon>
        <taxon>Pseudomonadota</taxon>
        <taxon>Alphaproteobacteria</taxon>
        <taxon>Caulobacterales</taxon>
        <taxon>Caulobacteraceae</taxon>
        <taxon>Brevundimonas</taxon>
    </lineage>
</organism>
<keyword evidence="8" id="KW-1185">Reference proteome</keyword>
<dbReference type="PROSITE" id="PS00794">
    <property type="entry name" value="HPPK"/>
    <property type="match status" value="1"/>
</dbReference>
<dbReference type="GeneID" id="94374687"/>
<dbReference type="NCBIfam" id="TIGR01498">
    <property type="entry name" value="folK"/>
    <property type="match status" value="1"/>
</dbReference>
<evidence type="ECO:0000259" key="6">
    <source>
        <dbReference type="PROSITE" id="PS00794"/>
    </source>
</evidence>
<name>A0ABX8TJK9_9CAUL</name>
<dbReference type="Pfam" id="PF01288">
    <property type="entry name" value="HPPK"/>
    <property type="match status" value="1"/>
</dbReference>
<feature type="domain" description="7,8-dihydro-6-hydroxymethylpterin-pyrophosphokinase" evidence="6">
    <location>
        <begin position="120"/>
        <end position="131"/>
    </location>
</feature>